<keyword evidence="8" id="KW-1185">Reference proteome</keyword>
<dbReference type="InterPro" id="IPR002716">
    <property type="entry name" value="PIN_dom"/>
</dbReference>
<evidence type="ECO:0000313" key="7">
    <source>
        <dbReference type="EMBL" id="MFG6442388.1"/>
    </source>
</evidence>
<dbReference type="Proteomes" id="UP001606301">
    <property type="component" value="Unassembled WGS sequence"/>
</dbReference>
<dbReference type="PANTHER" id="PTHR42740:SF1">
    <property type="entry name" value="RIBONUCLEASE VAPC3"/>
    <property type="match status" value="1"/>
</dbReference>
<dbReference type="PANTHER" id="PTHR42740">
    <property type="entry name" value="RIBONUCLEASE VAPC3"/>
    <property type="match status" value="1"/>
</dbReference>
<evidence type="ECO:0000259" key="6">
    <source>
        <dbReference type="Pfam" id="PF01850"/>
    </source>
</evidence>
<proteinExistence type="predicted"/>
<name>A0ABW7FM23_9BURK</name>
<dbReference type="EMBL" id="JBIGHW010000010">
    <property type="protein sequence ID" value="MFG6442388.1"/>
    <property type="molecule type" value="Genomic_DNA"/>
</dbReference>
<evidence type="ECO:0000256" key="4">
    <source>
        <dbReference type="ARBA" id="ARBA00022801"/>
    </source>
</evidence>
<sequence>MVVVDSGVWIDFFNGAPSPACMQLKTLLEEARTPVVAPDLIVFEVLRGFRHERQHRMAMRVFEQVRMPLNMDLASTERAANRYRRLREMGITIRNSIDVLVASHCIDKDLLLLQRDRDFLPFEQHFGLRLLQPLH</sequence>
<reference evidence="7 8" key="1">
    <citation type="submission" date="2024-08" db="EMBL/GenBank/DDBJ databases">
        <authorList>
            <person name="Lu H."/>
        </authorList>
    </citation>
    <scope>NUCLEOTIDE SEQUENCE [LARGE SCALE GENOMIC DNA]</scope>
    <source>
        <strain evidence="7 8">LKC17W</strain>
    </source>
</reference>
<dbReference type="RefSeq" id="WP_394399588.1">
    <property type="nucleotide sequence ID" value="NZ_JBIGHW010000010.1"/>
</dbReference>
<comment type="caution">
    <text evidence="7">The sequence shown here is derived from an EMBL/GenBank/DDBJ whole genome shotgun (WGS) entry which is preliminary data.</text>
</comment>
<protein>
    <submittedName>
        <fullName evidence="7">PIN domain-containing protein</fullName>
    </submittedName>
</protein>
<evidence type="ECO:0000256" key="5">
    <source>
        <dbReference type="ARBA" id="ARBA00022842"/>
    </source>
</evidence>
<evidence type="ECO:0000256" key="3">
    <source>
        <dbReference type="ARBA" id="ARBA00022723"/>
    </source>
</evidence>
<keyword evidence="4" id="KW-0378">Hydrolase</keyword>
<dbReference type="InterPro" id="IPR029060">
    <property type="entry name" value="PIN-like_dom_sf"/>
</dbReference>
<dbReference type="InterPro" id="IPR051749">
    <property type="entry name" value="PINc/VapC_TA_RNase"/>
</dbReference>
<organism evidence="7 8">
    <name type="scientific">Pelomonas margarita</name>
    <dbReference type="NCBI Taxonomy" id="3299031"/>
    <lineage>
        <taxon>Bacteria</taxon>
        <taxon>Pseudomonadati</taxon>
        <taxon>Pseudomonadota</taxon>
        <taxon>Betaproteobacteria</taxon>
        <taxon>Burkholderiales</taxon>
        <taxon>Sphaerotilaceae</taxon>
        <taxon>Roseateles</taxon>
    </lineage>
</organism>
<evidence type="ECO:0000313" key="8">
    <source>
        <dbReference type="Proteomes" id="UP001606301"/>
    </source>
</evidence>
<accession>A0ABW7FM23</accession>
<keyword evidence="3" id="KW-0479">Metal-binding</keyword>
<keyword evidence="5" id="KW-0460">Magnesium</keyword>
<gene>
    <name evidence="7" type="ORF">ACG0Z3_17015</name>
</gene>
<feature type="domain" description="PIN" evidence="6">
    <location>
        <begin position="2"/>
        <end position="119"/>
    </location>
</feature>
<keyword evidence="2" id="KW-0540">Nuclease</keyword>
<evidence type="ECO:0000256" key="2">
    <source>
        <dbReference type="ARBA" id="ARBA00022722"/>
    </source>
</evidence>
<dbReference type="Gene3D" id="3.40.50.1010">
    <property type="entry name" value="5'-nuclease"/>
    <property type="match status" value="1"/>
</dbReference>
<keyword evidence="1" id="KW-1277">Toxin-antitoxin system</keyword>
<dbReference type="SUPFAM" id="SSF88723">
    <property type="entry name" value="PIN domain-like"/>
    <property type="match status" value="1"/>
</dbReference>
<evidence type="ECO:0000256" key="1">
    <source>
        <dbReference type="ARBA" id="ARBA00022649"/>
    </source>
</evidence>
<dbReference type="Pfam" id="PF01850">
    <property type="entry name" value="PIN"/>
    <property type="match status" value="1"/>
</dbReference>